<evidence type="ECO:0000313" key="3">
    <source>
        <dbReference type="EMBL" id="MBL4927960.1"/>
    </source>
</evidence>
<protein>
    <submittedName>
        <fullName evidence="3">Tyrosine-protein phosphatase</fullName>
    </submittedName>
</protein>
<dbReference type="PANTHER" id="PTHR31126">
    <property type="entry name" value="TYROSINE-PROTEIN PHOSPHATASE"/>
    <property type="match status" value="1"/>
</dbReference>
<dbReference type="PROSITE" id="PS51318">
    <property type="entry name" value="TAT"/>
    <property type="match status" value="1"/>
</dbReference>
<keyword evidence="4" id="KW-1185">Reference proteome</keyword>
<dbReference type="Gene3D" id="3.90.190.10">
    <property type="entry name" value="Protein tyrosine phosphatase superfamily"/>
    <property type="match status" value="1"/>
</dbReference>
<dbReference type="InterPro" id="IPR029021">
    <property type="entry name" value="Prot-tyrosine_phosphatase-like"/>
</dbReference>
<dbReference type="PROSITE" id="PS00383">
    <property type="entry name" value="TYR_PHOSPHATASE_1"/>
    <property type="match status" value="1"/>
</dbReference>
<dbReference type="InterPro" id="IPR006311">
    <property type="entry name" value="TAT_signal"/>
</dbReference>
<organism evidence="3 4">
    <name type="scientific">Fuscibacter oryzae</name>
    <dbReference type="NCBI Taxonomy" id="2803939"/>
    <lineage>
        <taxon>Bacteria</taxon>
        <taxon>Pseudomonadati</taxon>
        <taxon>Pseudomonadota</taxon>
        <taxon>Alphaproteobacteria</taxon>
        <taxon>Rhodobacterales</taxon>
        <taxon>Paracoccaceae</taxon>
        <taxon>Fuscibacter</taxon>
    </lineage>
</organism>
<accession>A0A8J7MN78</accession>
<dbReference type="PANTHER" id="PTHR31126:SF72">
    <property type="entry name" value="DUAL SPECIFICITY PROTEIN PHOSPHATASE TPBA"/>
    <property type="match status" value="1"/>
</dbReference>
<proteinExistence type="inferred from homology"/>
<name>A0A8J7MN78_9RHOB</name>
<comment type="caution">
    <text evidence="3">The sequence shown here is derived from an EMBL/GenBank/DDBJ whole genome shotgun (WGS) entry which is preliminary data.</text>
</comment>
<dbReference type="GO" id="GO:0016791">
    <property type="term" value="F:phosphatase activity"/>
    <property type="evidence" value="ECO:0007669"/>
    <property type="project" value="TreeGrafter"/>
</dbReference>
<dbReference type="AlphaFoldDB" id="A0A8J7MN78"/>
<feature type="domain" description="Tyrosine specific protein phosphatases" evidence="2">
    <location>
        <begin position="113"/>
        <end position="165"/>
    </location>
</feature>
<dbReference type="InterPro" id="IPR016130">
    <property type="entry name" value="Tyr_Pase_AS"/>
</dbReference>
<dbReference type="Proteomes" id="UP000619033">
    <property type="component" value="Unassembled WGS sequence"/>
</dbReference>
<reference evidence="3" key="1">
    <citation type="submission" date="2021-01" db="EMBL/GenBank/DDBJ databases">
        <title>Genome seq and assembly of Tabrizicola sp. KVB23.</title>
        <authorList>
            <person name="Chhetri G."/>
        </authorList>
    </citation>
    <scope>NUCLEOTIDE SEQUENCE</scope>
    <source>
        <strain evidence="3">KVB23</strain>
    </source>
</reference>
<evidence type="ECO:0000259" key="2">
    <source>
        <dbReference type="PROSITE" id="PS50056"/>
    </source>
</evidence>
<dbReference type="Pfam" id="PF00782">
    <property type="entry name" value="DSPc"/>
    <property type="match status" value="1"/>
</dbReference>
<dbReference type="InterPro" id="IPR000387">
    <property type="entry name" value="Tyr_Pase_dom"/>
</dbReference>
<dbReference type="InterPro" id="IPR000340">
    <property type="entry name" value="Dual-sp_phosphatase_cat-dom"/>
</dbReference>
<dbReference type="RefSeq" id="WP_202659085.1">
    <property type="nucleotide sequence ID" value="NZ_JAESVP010000003.1"/>
</dbReference>
<evidence type="ECO:0000313" key="4">
    <source>
        <dbReference type="Proteomes" id="UP000619033"/>
    </source>
</evidence>
<dbReference type="EMBL" id="JAESVP010000003">
    <property type="protein sequence ID" value="MBL4927960.1"/>
    <property type="molecule type" value="Genomic_DNA"/>
</dbReference>
<gene>
    <name evidence="3" type="ORF">JI744_07570</name>
</gene>
<evidence type="ECO:0000256" key="1">
    <source>
        <dbReference type="ARBA" id="ARBA00009580"/>
    </source>
</evidence>
<sequence length="199" mass="21560">MTRPDRRSLLLRAGLLGVVTAGWPISAAARQGDWAQPVLPPPAGLPNLYQVTPLLFRAAQPEAQGFDRMAQLGIRSALSLRQTVDDRALAQGSGVAVMRVPMKARHVGEDHGARIVLAMRSLRAAMTDGPVLVHCHHGADRTGVICALWRMLYQGWSRSDASDELINGGFGFHRIWANIPRYLATVDLNALRAGIETGA</sequence>
<dbReference type="SUPFAM" id="SSF52799">
    <property type="entry name" value="(Phosphotyrosine protein) phosphatases II"/>
    <property type="match status" value="1"/>
</dbReference>
<comment type="similarity">
    <text evidence="1">Belongs to the protein-tyrosine phosphatase family.</text>
</comment>
<dbReference type="PROSITE" id="PS50056">
    <property type="entry name" value="TYR_PHOSPHATASE_2"/>
    <property type="match status" value="1"/>
</dbReference>